<dbReference type="InterPro" id="IPR026590">
    <property type="entry name" value="Ssirtuin_cat_dom"/>
</dbReference>
<feature type="region of interest" description="Disordered" evidence="8">
    <location>
        <begin position="884"/>
        <end position="946"/>
    </location>
</feature>
<evidence type="ECO:0000256" key="5">
    <source>
        <dbReference type="ARBA" id="ARBA00022833"/>
    </source>
</evidence>
<feature type="region of interest" description="Disordered" evidence="8">
    <location>
        <begin position="120"/>
        <end position="186"/>
    </location>
</feature>
<dbReference type="SUPFAM" id="SSF52467">
    <property type="entry name" value="DHS-like NAD/FAD-binding domain"/>
    <property type="match status" value="1"/>
</dbReference>
<feature type="compositionally biased region" description="Low complexity" evidence="8">
    <location>
        <begin position="211"/>
        <end position="225"/>
    </location>
</feature>
<keyword evidence="4" id="KW-0479">Metal-binding</keyword>
<feature type="compositionally biased region" description="Basic and acidic residues" evidence="8">
    <location>
        <begin position="1149"/>
        <end position="1163"/>
    </location>
</feature>
<feature type="compositionally biased region" description="Acidic residues" evidence="8">
    <location>
        <begin position="1136"/>
        <end position="1148"/>
    </location>
</feature>
<feature type="region of interest" description="Disordered" evidence="8">
    <location>
        <begin position="284"/>
        <end position="397"/>
    </location>
</feature>
<keyword evidence="6" id="KW-0520">NAD</keyword>
<accession>A0A9P3H9Y2</accession>
<evidence type="ECO:0000256" key="2">
    <source>
        <dbReference type="ARBA" id="ARBA00006924"/>
    </source>
</evidence>
<feature type="compositionally biased region" description="Polar residues" evidence="8">
    <location>
        <begin position="1294"/>
        <end position="1310"/>
    </location>
</feature>
<comment type="similarity">
    <text evidence="2">Belongs to the sirtuin family. Class I subfamily.</text>
</comment>
<feature type="compositionally biased region" description="Polar residues" evidence="8">
    <location>
        <begin position="1042"/>
        <end position="1061"/>
    </location>
</feature>
<dbReference type="GO" id="GO:0070403">
    <property type="term" value="F:NAD+ binding"/>
    <property type="evidence" value="ECO:0007669"/>
    <property type="project" value="InterPro"/>
</dbReference>
<dbReference type="Gene3D" id="3.40.50.1220">
    <property type="entry name" value="TPP-binding domain"/>
    <property type="match status" value="1"/>
</dbReference>
<feature type="compositionally biased region" description="Gly residues" evidence="8">
    <location>
        <begin position="127"/>
        <end position="137"/>
    </location>
</feature>
<dbReference type="CDD" id="cd01408">
    <property type="entry name" value="SIRT1"/>
    <property type="match status" value="1"/>
</dbReference>
<feature type="domain" description="Deacetylase sirtuin-type" evidence="9">
    <location>
        <begin position="520"/>
        <end position="825"/>
    </location>
</feature>
<dbReference type="PROSITE" id="PS50305">
    <property type="entry name" value="SIRTUIN"/>
    <property type="match status" value="1"/>
</dbReference>
<comment type="caution">
    <text evidence="10">The sequence shown here is derived from an EMBL/GenBank/DDBJ whole genome shotgun (WGS) entry which is preliminary data.</text>
</comment>
<feature type="region of interest" description="Disordered" evidence="8">
    <location>
        <begin position="205"/>
        <end position="242"/>
    </location>
</feature>
<feature type="region of interest" description="Disordered" evidence="8">
    <location>
        <begin position="1"/>
        <end position="104"/>
    </location>
</feature>
<feature type="compositionally biased region" description="Acidic residues" evidence="8">
    <location>
        <begin position="1222"/>
        <end position="1237"/>
    </location>
</feature>
<evidence type="ECO:0000313" key="10">
    <source>
        <dbReference type="EMBL" id="GJJ72876.1"/>
    </source>
</evidence>
<feature type="compositionally biased region" description="Polar residues" evidence="8">
    <location>
        <begin position="1096"/>
        <end position="1112"/>
    </location>
</feature>
<dbReference type="InterPro" id="IPR026591">
    <property type="entry name" value="Sirtuin_cat_small_dom_sf"/>
</dbReference>
<dbReference type="OrthoDB" id="420264at2759"/>
<keyword evidence="11" id="KW-1185">Reference proteome</keyword>
<feature type="compositionally biased region" description="Acidic residues" evidence="8">
    <location>
        <begin position="387"/>
        <end position="397"/>
    </location>
</feature>
<dbReference type="InterPro" id="IPR050134">
    <property type="entry name" value="NAD-dep_sirtuin_deacylases"/>
</dbReference>
<feature type="region of interest" description="Disordered" evidence="8">
    <location>
        <begin position="1029"/>
        <end position="1310"/>
    </location>
</feature>
<evidence type="ECO:0000259" key="9">
    <source>
        <dbReference type="PROSITE" id="PS50305"/>
    </source>
</evidence>
<evidence type="ECO:0000256" key="4">
    <source>
        <dbReference type="ARBA" id="ARBA00022723"/>
    </source>
</evidence>
<name>A0A9P3H9Y2_9FUNG</name>
<feature type="compositionally biased region" description="Acidic residues" evidence="8">
    <location>
        <begin position="355"/>
        <end position="379"/>
    </location>
</feature>
<evidence type="ECO:0000256" key="3">
    <source>
        <dbReference type="ARBA" id="ARBA00022679"/>
    </source>
</evidence>
<proteinExistence type="inferred from homology"/>
<gene>
    <name evidence="10" type="ORF">EMPS_05234</name>
</gene>
<feature type="compositionally biased region" description="Acidic residues" evidence="8">
    <location>
        <begin position="1118"/>
        <end position="1128"/>
    </location>
</feature>
<dbReference type="GO" id="GO:0046872">
    <property type="term" value="F:metal ion binding"/>
    <property type="evidence" value="ECO:0007669"/>
    <property type="project" value="UniProtKB-KW"/>
</dbReference>
<reference evidence="10" key="1">
    <citation type="submission" date="2021-11" db="EMBL/GenBank/DDBJ databases">
        <authorList>
            <person name="Herlambang A."/>
            <person name="Guo Y."/>
            <person name="Takashima Y."/>
            <person name="Nishizawa T."/>
        </authorList>
    </citation>
    <scope>NUCLEOTIDE SEQUENCE</scope>
    <source>
        <strain evidence="10">E1425</strain>
    </source>
</reference>
<evidence type="ECO:0000313" key="11">
    <source>
        <dbReference type="Proteomes" id="UP000827284"/>
    </source>
</evidence>
<evidence type="ECO:0000256" key="6">
    <source>
        <dbReference type="ARBA" id="ARBA00023027"/>
    </source>
</evidence>
<dbReference type="Proteomes" id="UP000827284">
    <property type="component" value="Unassembled WGS sequence"/>
</dbReference>
<dbReference type="PANTHER" id="PTHR11085">
    <property type="entry name" value="NAD-DEPENDENT PROTEIN DEACYLASE SIRTUIN-5, MITOCHONDRIAL-RELATED"/>
    <property type="match status" value="1"/>
</dbReference>
<feature type="compositionally biased region" description="Low complexity" evidence="8">
    <location>
        <begin position="1266"/>
        <end position="1278"/>
    </location>
</feature>
<keyword evidence="3" id="KW-0808">Transferase</keyword>
<dbReference type="Gene3D" id="3.30.1600.10">
    <property type="entry name" value="SIR2/SIRT2 'Small Domain"/>
    <property type="match status" value="1"/>
</dbReference>
<dbReference type="PANTHER" id="PTHR11085:SF9">
    <property type="entry name" value="NAD-DEPENDENT PROTEIN DEACETYLASE SIRTUIN-1"/>
    <property type="match status" value="1"/>
</dbReference>
<sequence length="1310" mass="142839">MSQTPSSARADPAQDSDKTSTGDHNSQAVNDPNSTLPDSAVDPASMTSPTSTRPPPLHSAASVPLSIVPTTASRNNPPPLLSPTFRPGSPVNRKRSEVKDDDIISSNEYFFQNASSFYSLSGSSGTRSGGSGGGSGSGSNSSPFPPLKKSKTSPPLSHSNLTAYRSSKEAQDPLSPQTSPIMEPFEAFEAFDAISTETISTINLDATEAKTTTPPSLSRRSSGSTHKAGTPPLLRARTMDEISPRTLDSSVIDSLSKASTDAIGNLTLGGGSGRAILPERAMGVITSRPSSRQGSPTVTMTSRESTPMYTDDFSAHDSPHPLSRVNNNKREHSVTPSEDTLSSEEGFRRGNILDTLEDYNEEADPDYEPAADTTVDEEGDTRQSSVDPDDEDSFGEIDENNIHNAQFEVGFSDDDGAFYGILDDDDETVDPADIFVDTDPECKDRFTEEEIAALDEEARTEGIAHMIQKYVMTDIHPMKKLLLMFFPDTEIVAFPKGMSKIQVFEYLSSKWQEDLSRRKRLEHVHKLEQVIELLKTSKKIMVLTGAGVSVSCGIPDFRSPDGIYSRLSEFQLRDPQQMFDLRFFRRRPEIFYSFAREIFPSNFTPSPSHNFIKLLEEKGKLLRNYTQNIDTLEQKAGIHNILQCHGSFATASCVRCHHQVPGDEIKDAIFNQQVAYCKICTEGESEPSIPQTSSLKLPTASNRNISKPRVSSSLLDDSDSSSSSEDELDLNPPALMKPDIVFFGEPLPSGFNDHLEDDRLEVDLLIVIGSSLKVAPVSNIMIRLPPKVPQILINRTPITHTEFDVQLLGNCDTIVAELCRMAGWELHHEKLPEGTSNVANMDTNTNADGAGVGGRAHWSLVEPNTYLFEGAILGDIEYESSQKRQLTKSTSAGDVLSSGINKGRKRGRFENRRLGGAANSGGDGSSSDADDEGAWSSRRYGRSRERMEMDHIQAESDSDDDKSDTSQATITKGDFITIAAESLGPGGSGATGTSWSPYGIPSFRVPTPTFGPSSGPAIVLSSSAPTTSFGFGIPKSKPKGTRSGNTSDHQTKTTKTSSHFQTIKGFDIPVSSPSRSGPLTFSPAPSQSKQEAEPESASQISRFQFFENSNELPQAMGDPDEDEDDDDQFYQHIELELQEDDDQQDELYDTPKGEAEDPHEPQRAEPMSESDNVYMSGHGEDPQSSFRTGQSLALPEEDMRMPSPSPSPQQEDQGDSGPNSGDIDDETFQDAEEDLDGDTTLNFSFARSGPSNSFGQRGNSRVQENQSLSYALSSPSQSFIEAFMNEDSPPPPFSLTQSHQYQQQSPPDQE</sequence>
<evidence type="ECO:0000256" key="7">
    <source>
        <dbReference type="PROSITE-ProRule" id="PRU00236"/>
    </source>
</evidence>
<dbReference type="GO" id="GO:0005634">
    <property type="term" value="C:nucleus"/>
    <property type="evidence" value="ECO:0007669"/>
    <property type="project" value="TreeGrafter"/>
</dbReference>
<dbReference type="InterPro" id="IPR029035">
    <property type="entry name" value="DHS-like_NAD/FAD-binding_dom"/>
</dbReference>
<comment type="cofactor">
    <cofactor evidence="1">
        <name>Zn(2+)</name>
        <dbReference type="ChEBI" id="CHEBI:29105"/>
    </cofactor>
</comment>
<feature type="compositionally biased region" description="Polar residues" evidence="8">
    <location>
        <begin position="1239"/>
        <end position="1265"/>
    </location>
</feature>
<feature type="compositionally biased region" description="Acidic residues" evidence="8">
    <location>
        <begin position="716"/>
        <end position="729"/>
    </location>
</feature>
<feature type="compositionally biased region" description="Polar residues" evidence="8">
    <location>
        <begin position="287"/>
        <end position="308"/>
    </location>
</feature>
<feature type="compositionally biased region" description="Polar residues" evidence="8">
    <location>
        <begin position="1182"/>
        <end position="1191"/>
    </location>
</feature>
<comment type="caution">
    <text evidence="7">Lacks conserved residue(s) required for the propagation of feature annotation.</text>
</comment>
<protein>
    <submittedName>
        <fullName evidence="10">NAD+-dependent protein deacetylase sirtuin 1</fullName>
    </submittedName>
</protein>
<keyword evidence="5" id="KW-0862">Zinc</keyword>
<reference evidence="10" key="2">
    <citation type="journal article" date="2022" name="Microbiol. Resour. Announc.">
        <title>Whole-Genome Sequence of Entomortierella parvispora E1425, a Mucoromycotan Fungus Associated with Burkholderiaceae-Related Endosymbiotic Bacteria.</title>
        <authorList>
            <person name="Herlambang A."/>
            <person name="Guo Y."/>
            <person name="Takashima Y."/>
            <person name="Narisawa K."/>
            <person name="Ohta H."/>
            <person name="Nishizawa T."/>
        </authorList>
    </citation>
    <scope>NUCLEOTIDE SEQUENCE</scope>
    <source>
        <strain evidence="10">E1425</strain>
    </source>
</reference>
<feature type="compositionally biased region" description="Polar residues" evidence="8">
    <location>
        <begin position="688"/>
        <end position="705"/>
    </location>
</feature>
<dbReference type="GO" id="GO:0046970">
    <property type="term" value="F:histone H4K16 deacetylase activity, NAD-dependent"/>
    <property type="evidence" value="ECO:0007669"/>
    <property type="project" value="TreeGrafter"/>
</dbReference>
<evidence type="ECO:0000256" key="8">
    <source>
        <dbReference type="SAM" id="MobiDB-lite"/>
    </source>
</evidence>
<feature type="compositionally biased region" description="Polar residues" evidence="8">
    <location>
        <begin position="1071"/>
        <end position="1089"/>
    </location>
</feature>
<dbReference type="EMBL" id="BQFW01000007">
    <property type="protein sequence ID" value="GJJ72876.1"/>
    <property type="molecule type" value="Genomic_DNA"/>
</dbReference>
<feature type="region of interest" description="Disordered" evidence="8">
    <location>
        <begin position="684"/>
        <end position="732"/>
    </location>
</feature>
<dbReference type="Pfam" id="PF02146">
    <property type="entry name" value="SIR2"/>
    <property type="match status" value="1"/>
</dbReference>
<organism evidence="10 11">
    <name type="scientific">Entomortierella parvispora</name>
    <dbReference type="NCBI Taxonomy" id="205924"/>
    <lineage>
        <taxon>Eukaryota</taxon>
        <taxon>Fungi</taxon>
        <taxon>Fungi incertae sedis</taxon>
        <taxon>Mucoromycota</taxon>
        <taxon>Mortierellomycotina</taxon>
        <taxon>Mortierellomycetes</taxon>
        <taxon>Mortierellales</taxon>
        <taxon>Mortierellaceae</taxon>
        <taxon>Entomortierella</taxon>
    </lineage>
</organism>
<evidence type="ECO:0000256" key="1">
    <source>
        <dbReference type="ARBA" id="ARBA00001947"/>
    </source>
</evidence>
<feature type="compositionally biased region" description="Polar residues" evidence="8">
    <location>
        <begin position="22"/>
        <end position="37"/>
    </location>
</feature>
<dbReference type="InterPro" id="IPR003000">
    <property type="entry name" value="Sirtuin"/>
</dbReference>